<protein>
    <submittedName>
        <fullName evidence="2">Uncharacterized protein</fullName>
    </submittedName>
</protein>
<feature type="region of interest" description="Disordered" evidence="1">
    <location>
        <begin position="219"/>
        <end position="406"/>
    </location>
</feature>
<organism evidence="2 3">
    <name type="scientific">Ceriporiopsis subvermispora (strain B)</name>
    <name type="common">White-rot fungus</name>
    <name type="synonym">Gelatoporia subvermispora</name>
    <dbReference type="NCBI Taxonomy" id="914234"/>
    <lineage>
        <taxon>Eukaryota</taxon>
        <taxon>Fungi</taxon>
        <taxon>Dikarya</taxon>
        <taxon>Basidiomycota</taxon>
        <taxon>Agaricomycotina</taxon>
        <taxon>Agaricomycetes</taxon>
        <taxon>Polyporales</taxon>
        <taxon>Gelatoporiaceae</taxon>
        <taxon>Gelatoporia</taxon>
    </lineage>
</organism>
<dbReference type="OrthoDB" id="10642153at2759"/>
<reference evidence="2 3" key="1">
    <citation type="journal article" date="2012" name="Proc. Natl. Acad. Sci. U.S.A.">
        <title>Comparative genomics of Ceriporiopsis subvermispora and Phanerochaete chrysosporium provide insight into selective ligninolysis.</title>
        <authorList>
            <person name="Fernandez-Fueyo E."/>
            <person name="Ruiz-Duenas F.J."/>
            <person name="Ferreira P."/>
            <person name="Floudas D."/>
            <person name="Hibbett D.S."/>
            <person name="Canessa P."/>
            <person name="Larrondo L.F."/>
            <person name="James T.Y."/>
            <person name="Seelenfreund D."/>
            <person name="Lobos S."/>
            <person name="Polanco R."/>
            <person name="Tello M."/>
            <person name="Honda Y."/>
            <person name="Watanabe T."/>
            <person name="Watanabe T."/>
            <person name="Ryu J.S."/>
            <person name="Kubicek C.P."/>
            <person name="Schmoll M."/>
            <person name="Gaskell J."/>
            <person name="Hammel K.E."/>
            <person name="St John F.J."/>
            <person name="Vanden Wymelenberg A."/>
            <person name="Sabat G."/>
            <person name="Splinter BonDurant S."/>
            <person name="Syed K."/>
            <person name="Yadav J.S."/>
            <person name="Doddapaneni H."/>
            <person name="Subramanian V."/>
            <person name="Lavin J.L."/>
            <person name="Oguiza J.A."/>
            <person name="Perez G."/>
            <person name="Pisabarro A.G."/>
            <person name="Ramirez L."/>
            <person name="Santoyo F."/>
            <person name="Master E."/>
            <person name="Coutinho P.M."/>
            <person name="Henrissat B."/>
            <person name="Lombard V."/>
            <person name="Magnuson J.K."/>
            <person name="Kuees U."/>
            <person name="Hori C."/>
            <person name="Igarashi K."/>
            <person name="Samejima M."/>
            <person name="Held B.W."/>
            <person name="Barry K.W."/>
            <person name="LaButti K.M."/>
            <person name="Lapidus A."/>
            <person name="Lindquist E.A."/>
            <person name="Lucas S.M."/>
            <person name="Riley R."/>
            <person name="Salamov A.A."/>
            <person name="Hoffmeister D."/>
            <person name="Schwenk D."/>
            <person name="Hadar Y."/>
            <person name="Yarden O."/>
            <person name="de Vries R.P."/>
            <person name="Wiebenga A."/>
            <person name="Stenlid J."/>
            <person name="Eastwood D."/>
            <person name="Grigoriev I.V."/>
            <person name="Berka R.M."/>
            <person name="Blanchette R.A."/>
            <person name="Kersten P."/>
            <person name="Martinez A.T."/>
            <person name="Vicuna R."/>
            <person name="Cullen D."/>
        </authorList>
    </citation>
    <scope>NUCLEOTIDE SEQUENCE [LARGE SCALE GENOMIC DNA]</scope>
    <source>
        <strain evidence="2 3">B</strain>
    </source>
</reference>
<feature type="compositionally biased region" description="Basic and acidic residues" evidence="1">
    <location>
        <begin position="273"/>
        <end position="286"/>
    </location>
</feature>
<keyword evidence="3" id="KW-1185">Reference proteome</keyword>
<feature type="compositionally biased region" description="Polar residues" evidence="1">
    <location>
        <begin position="345"/>
        <end position="354"/>
    </location>
</feature>
<name>M2QKJ2_CERS8</name>
<dbReference type="EMBL" id="KB445796">
    <property type="protein sequence ID" value="EMD37533.1"/>
    <property type="molecule type" value="Genomic_DNA"/>
</dbReference>
<evidence type="ECO:0000313" key="3">
    <source>
        <dbReference type="Proteomes" id="UP000016930"/>
    </source>
</evidence>
<feature type="compositionally biased region" description="Basic and acidic residues" evidence="1">
    <location>
        <begin position="296"/>
        <end position="330"/>
    </location>
</feature>
<gene>
    <name evidence="2" type="ORF">CERSUDRAFT_114162</name>
</gene>
<evidence type="ECO:0000313" key="2">
    <source>
        <dbReference type="EMBL" id="EMD37533.1"/>
    </source>
</evidence>
<dbReference type="AlphaFoldDB" id="M2QKJ2"/>
<sequence>MSRPRKHSEAAKSPGSINLFNWTEKDSHLLSRKNSDSFRTCGTRVRAGSISKAGIVLVEAGRVKDGCTQCVESQACEKELSAVKKPSSFERAARPRPDTPVMLFRSSSQTCLLNVSAHKRSISTDNILRAPAPSLFSRSKRNRAPAAALAASEAPRGCGSTRTVAQISAQPPPPPLHRSAPTDPLVPRLRVQVLRVSENPTRTEPEPLAAPKVSQCWYRPAKPVSPPQAPADRNRVLRCDERRSLPPNAKRERPQVHPHGNSAHLQQYATRRGSHDSAQRAAERPGSRTSEVCPHMGRDEERMMGQERLERIKTRVRSNEPSRESSRQHDTLQVQAGRHADVAQPEQSVLGQSTQRRRRQESVGGASPGAKCQPERSCKSDQTHGRIDGHIRPQARGGRDIGQRAY</sequence>
<evidence type="ECO:0000256" key="1">
    <source>
        <dbReference type="SAM" id="MobiDB-lite"/>
    </source>
</evidence>
<proteinExistence type="predicted"/>
<dbReference type="HOGENOM" id="CLU_677928_0_0_1"/>
<feature type="compositionally biased region" description="Basic and acidic residues" evidence="1">
    <location>
        <begin position="373"/>
        <end position="406"/>
    </location>
</feature>
<accession>M2QKJ2</accession>
<feature type="compositionally biased region" description="Polar residues" evidence="1">
    <location>
        <begin position="160"/>
        <end position="169"/>
    </location>
</feature>
<feature type="region of interest" description="Disordered" evidence="1">
    <location>
        <begin position="150"/>
        <end position="185"/>
    </location>
</feature>
<feature type="compositionally biased region" description="Basic and acidic residues" evidence="1">
    <location>
        <begin position="232"/>
        <end position="255"/>
    </location>
</feature>
<dbReference type="Proteomes" id="UP000016930">
    <property type="component" value="Unassembled WGS sequence"/>
</dbReference>